<reference evidence="4" key="1">
    <citation type="submission" date="2021-02" db="EMBL/GenBank/DDBJ databases">
        <title>Natronogracilivirga saccharolytica gen. nov. sp. nov. a new anaerobic, haloalkiliphilic carbohydrate-fermenting bacterium from soda lake and proposing of Cyclonatronumiaceae fam. nov. in the phylum Balneolaeota.</title>
        <authorList>
            <person name="Zhilina T.N."/>
            <person name="Sorokin D.Y."/>
            <person name="Zavarzina D.G."/>
            <person name="Toshchakov S.V."/>
            <person name="Kublanov I.V."/>
        </authorList>
    </citation>
    <scope>NUCLEOTIDE SEQUENCE</scope>
    <source>
        <strain evidence="4">Z-1702</strain>
    </source>
</reference>
<keyword evidence="5" id="KW-1185">Reference proteome</keyword>
<sequence>MAQKDNNTEQQIKEAARRVFHREGLEGARMQAIADEANINKAMLHYYYRSKERLFQEVFEEDFITQLAPIIQITRDPSIHVEDMIKLFVQRYIDVMAANPQLPLFLMYEIARNPDRLLAITRKYAPLSESDDADHDDMRAMTMIRQIEEGQKEGRYNPVNPEHFSVSLIGMCVYPIIARNTLMQAFRLNEEEYRKFVEERKKEVVDHAFRILMKPEYYEQRMTDK</sequence>
<dbReference type="EMBL" id="JAFIDN010000003">
    <property type="protein sequence ID" value="MBP3192096.1"/>
    <property type="molecule type" value="Genomic_DNA"/>
</dbReference>
<evidence type="ECO:0000256" key="2">
    <source>
        <dbReference type="PROSITE-ProRule" id="PRU00335"/>
    </source>
</evidence>
<dbReference type="RefSeq" id="WP_210510992.1">
    <property type="nucleotide sequence ID" value="NZ_JAFIDN010000003.1"/>
</dbReference>
<feature type="DNA-binding region" description="H-T-H motif" evidence="2">
    <location>
        <begin position="29"/>
        <end position="48"/>
    </location>
</feature>
<dbReference type="SUPFAM" id="SSF46689">
    <property type="entry name" value="Homeodomain-like"/>
    <property type="match status" value="1"/>
</dbReference>
<dbReference type="Pfam" id="PF00440">
    <property type="entry name" value="TetR_N"/>
    <property type="match status" value="1"/>
</dbReference>
<gene>
    <name evidence="4" type="ORF">NATSA_05420</name>
</gene>
<dbReference type="PROSITE" id="PS50977">
    <property type="entry name" value="HTH_TETR_2"/>
    <property type="match status" value="1"/>
</dbReference>
<dbReference type="InterPro" id="IPR050109">
    <property type="entry name" value="HTH-type_TetR-like_transc_reg"/>
</dbReference>
<evidence type="ECO:0000256" key="1">
    <source>
        <dbReference type="ARBA" id="ARBA00023125"/>
    </source>
</evidence>
<dbReference type="PANTHER" id="PTHR30328:SF54">
    <property type="entry name" value="HTH-TYPE TRANSCRIPTIONAL REPRESSOR SCO4008"/>
    <property type="match status" value="1"/>
</dbReference>
<organism evidence="4 5">
    <name type="scientific">Natronogracilivirga saccharolytica</name>
    <dbReference type="NCBI Taxonomy" id="2812953"/>
    <lineage>
        <taxon>Bacteria</taxon>
        <taxon>Pseudomonadati</taxon>
        <taxon>Balneolota</taxon>
        <taxon>Balneolia</taxon>
        <taxon>Balneolales</taxon>
        <taxon>Cyclonatronaceae</taxon>
        <taxon>Natronogracilivirga</taxon>
    </lineage>
</organism>
<dbReference type="Gene3D" id="1.10.357.10">
    <property type="entry name" value="Tetracycline Repressor, domain 2"/>
    <property type="match status" value="1"/>
</dbReference>
<accession>A0A8J7USZ7</accession>
<dbReference type="AlphaFoldDB" id="A0A8J7USZ7"/>
<dbReference type="InterPro" id="IPR001647">
    <property type="entry name" value="HTH_TetR"/>
</dbReference>
<feature type="domain" description="HTH tetR-type" evidence="3">
    <location>
        <begin position="6"/>
        <end position="66"/>
    </location>
</feature>
<dbReference type="Proteomes" id="UP000673975">
    <property type="component" value="Unassembled WGS sequence"/>
</dbReference>
<name>A0A8J7USZ7_9BACT</name>
<dbReference type="PANTHER" id="PTHR30328">
    <property type="entry name" value="TRANSCRIPTIONAL REPRESSOR"/>
    <property type="match status" value="1"/>
</dbReference>
<dbReference type="GO" id="GO:0003677">
    <property type="term" value="F:DNA binding"/>
    <property type="evidence" value="ECO:0007669"/>
    <property type="project" value="UniProtKB-UniRule"/>
</dbReference>
<proteinExistence type="predicted"/>
<evidence type="ECO:0000313" key="5">
    <source>
        <dbReference type="Proteomes" id="UP000673975"/>
    </source>
</evidence>
<dbReference type="SUPFAM" id="SSF48498">
    <property type="entry name" value="Tetracyclin repressor-like, C-terminal domain"/>
    <property type="match status" value="1"/>
</dbReference>
<comment type="caution">
    <text evidence="4">The sequence shown here is derived from an EMBL/GenBank/DDBJ whole genome shotgun (WGS) entry which is preliminary data.</text>
</comment>
<protein>
    <submittedName>
        <fullName evidence="4">TetR/AcrR family transcriptional regulator</fullName>
    </submittedName>
</protein>
<dbReference type="PRINTS" id="PR00455">
    <property type="entry name" value="HTHTETR"/>
</dbReference>
<dbReference type="InterPro" id="IPR009057">
    <property type="entry name" value="Homeodomain-like_sf"/>
</dbReference>
<dbReference type="InterPro" id="IPR036271">
    <property type="entry name" value="Tet_transcr_reg_TetR-rel_C_sf"/>
</dbReference>
<evidence type="ECO:0000313" key="4">
    <source>
        <dbReference type="EMBL" id="MBP3192096.1"/>
    </source>
</evidence>
<evidence type="ECO:0000259" key="3">
    <source>
        <dbReference type="PROSITE" id="PS50977"/>
    </source>
</evidence>
<keyword evidence="1 2" id="KW-0238">DNA-binding</keyword>